<evidence type="ECO:0000256" key="1">
    <source>
        <dbReference type="ARBA" id="ARBA00022614"/>
    </source>
</evidence>
<accession>A0A5J4YJD2</accession>
<dbReference type="Gene3D" id="3.80.10.10">
    <property type="entry name" value="Ribonuclease Inhibitor"/>
    <property type="match status" value="2"/>
</dbReference>
<name>A0A5J4YJD2_PORPP</name>
<evidence type="ECO:0000256" key="2">
    <source>
        <dbReference type="ARBA" id="ARBA00022737"/>
    </source>
</evidence>
<feature type="region of interest" description="Disordered" evidence="3">
    <location>
        <begin position="1"/>
        <end position="21"/>
    </location>
</feature>
<dbReference type="SMART" id="SM00369">
    <property type="entry name" value="LRR_TYP"/>
    <property type="match status" value="8"/>
</dbReference>
<dbReference type="Proteomes" id="UP000324585">
    <property type="component" value="Unassembled WGS sequence"/>
</dbReference>
<evidence type="ECO:0000256" key="3">
    <source>
        <dbReference type="SAM" id="MobiDB-lite"/>
    </source>
</evidence>
<dbReference type="OMA" id="ICECKNL"/>
<organism evidence="4 5">
    <name type="scientific">Porphyridium purpureum</name>
    <name type="common">Red alga</name>
    <name type="synonym">Porphyridium cruentum</name>
    <dbReference type="NCBI Taxonomy" id="35688"/>
    <lineage>
        <taxon>Eukaryota</taxon>
        <taxon>Rhodophyta</taxon>
        <taxon>Bangiophyceae</taxon>
        <taxon>Porphyridiales</taxon>
        <taxon>Porphyridiaceae</taxon>
        <taxon>Porphyridium</taxon>
    </lineage>
</organism>
<proteinExistence type="predicted"/>
<reference evidence="5" key="1">
    <citation type="journal article" date="2019" name="Nat. Commun.">
        <title>Expansion of phycobilisome linker gene families in mesophilic red algae.</title>
        <authorList>
            <person name="Lee J."/>
            <person name="Kim D."/>
            <person name="Bhattacharya D."/>
            <person name="Yoon H.S."/>
        </authorList>
    </citation>
    <scope>NUCLEOTIDE SEQUENCE [LARGE SCALE GENOMIC DNA]</scope>
    <source>
        <strain evidence="5">CCMP 1328</strain>
    </source>
</reference>
<dbReference type="OrthoDB" id="676979at2759"/>
<gene>
    <name evidence="4" type="ORF">FVE85_9550</name>
</gene>
<dbReference type="AlphaFoldDB" id="A0A5J4YJD2"/>
<dbReference type="InterPro" id="IPR001611">
    <property type="entry name" value="Leu-rich_rpt"/>
</dbReference>
<dbReference type="PANTHER" id="PTHR48051">
    <property type="match status" value="1"/>
</dbReference>
<protein>
    <submittedName>
        <fullName evidence="4">Erbin</fullName>
    </submittedName>
</protein>
<dbReference type="InterPro" id="IPR003591">
    <property type="entry name" value="Leu-rich_rpt_typical-subtyp"/>
</dbReference>
<dbReference type="InterPro" id="IPR050216">
    <property type="entry name" value="LRR_domain-containing"/>
</dbReference>
<sequence length="416" mass="46909">MARHGAESAPLEVTEGPQTPNEDVVVLDLTRVVSIPEGSKRTNGASEAACRQVDAKLIAMEDERKRRDYRQLSEAGADEVEELVLSENELSSLPGTVVRLFGTSSTLAALILDNNCFEQIPAELGVRSIFRELWVLSLRENRIQSLPADLAERLPELRFLDLSGNFLRHIPQELEKLKSLEKLVLDRNQLRHVPGLPASSLVELSVVANPLEQLPSAVCSCGRLERLALAHCNLLDMPDSASFPKMVVLNLSWNKLSELPGCLRNCSELKRLDLSHNALQSLPDWFASSFPNLAELYLDSNQLVRLPDDFGTLTNLKKLSLVRNPELCALPVSFRHLRLDEFDYEYGNLKQEGHLPHTYVQKALDPVFGQEIADENARSHHRDSQEELRKSKREIVITRARKTNTRRMRPFGCQQM</sequence>
<keyword evidence="2" id="KW-0677">Repeat</keyword>
<dbReference type="SMART" id="SM00364">
    <property type="entry name" value="LRR_BAC"/>
    <property type="match status" value="6"/>
</dbReference>
<dbReference type="EMBL" id="VRMN01000015">
    <property type="protein sequence ID" value="KAA8491255.1"/>
    <property type="molecule type" value="Genomic_DNA"/>
</dbReference>
<evidence type="ECO:0000313" key="4">
    <source>
        <dbReference type="EMBL" id="KAA8491255.1"/>
    </source>
</evidence>
<keyword evidence="1" id="KW-0433">Leucine-rich repeat</keyword>
<dbReference type="Pfam" id="PF13855">
    <property type="entry name" value="LRR_8"/>
    <property type="match status" value="2"/>
</dbReference>
<dbReference type="PANTHER" id="PTHR48051:SF1">
    <property type="entry name" value="RAS SUPPRESSOR PROTEIN 1"/>
    <property type="match status" value="1"/>
</dbReference>
<dbReference type="GO" id="GO:0005737">
    <property type="term" value="C:cytoplasm"/>
    <property type="evidence" value="ECO:0007669"/>
    <property type="project" value="TreeGrafter"/>
</dbReference>
<comment type="caution">
    <text evidence="4">The sequence shown here is derived from an EMBL/GenBank/DDBJ whole genome shotgun (WGS) entry which is preliminary data.</text>
</comment>
<dbReference type="SUPFAM" id="SSF52058">
    <property type="entry name" value="L domain-like"/>
    <property type="match status" value="1"/>
</dbReference>
<keyword evidence="5" id="KW-1185">Reference proteome</keyword>
<dbReference type="PROSITE" id="PS51450">
    <property type="entry name" value="LRR"/>
    <property type="match status" value="3"/>
</dbReference>
<evidence type="ECO:0000313" key="5">
    <source>
        <dbReference type="Proteomes" id="UP000324585"/>
    </source>
</evidence>
<dbReference type="InterPro" id="IPR032675">
    <property type="entry name" value="LRR_dom_sf"/>
</dbReference>